<gene>
    <name evidence="8" type="ORF">GCM10009717_37350</name>
</gene>
<keyword evidence="2" id="KW-1003">Cell membrane</keyword>
<feature type="transmembrane region" description="Helical" evidence="6">
    <location>
        <begin position="520"/>
        <end position="541"/>
    </location>
</feature>
<dbReference type="EMBL" id="BAAAMK010000011">
    <property type="protein sequence ID" value="GAA1966958.1"/>
    <property type="molecule type" value="Genomic_DNA"/>
</dbReference>
<feature type="transmembrane region" description="Helical" evidence="6">
    <location>
        <begin position="450"/>
        <end position="470"/>
    </location>
</feature>
<comment type="caution">
    <text evidence="8">The sequence shown here is derived from an EMBL/GenBank/DDBJ whole genome shotgun (WGS) entry which is preliminary data.</text>
</comment>
<evidence type="ECO:0000256" key="1">
    <source>
        <dbReference type="ARBA" id="ARBA00004651"/>
    </source>
</evidence>
<reference evidence="9" key="1">
    <citation type="journal article" date="2019" name="Int. J. Syst. Evol. Microbiol.">
        <title>The Global Catalogue of Microorganisms (GCM) 10K type strain sequencing project: providing services to taxonomists for standard genome sequencing and annotation.</title>
        <authorList>
            <consortium name="The Broad Institute Genomics Platform"/>
            <consortium name="The Broad Institute Genome Sequencing Center for Infectious Disease"/>
            <person name="Wu L."/>
            <person name="Ma J."/>
        </authorList>
    </citation>
    <scope>NUCLEOTIDE SEQUENCE [LARGE SCALE GENOMIC DNA]</scope>
    <source>
        <strain evidence="9">JCM 13584</strain>
    </source>
</reference>
<evidence type="ECO:0000259" key="7">
    <source>
        <dbReference type="SMART" id="SM00849"/>
    </source>
</evidence>
<feature type="transmembrane region" description="Helical" evidence="6">
    <location>
        <begin position="394"/>
        <end position="413"/>
    </location>
</feature>
<feature type="domain" description="Metallo-beta-lactamase" evidence="7">
    <location>
        <begin position="559"/>
        <end position="745"/>
    </location>
</feature>
<dbReference type="InterPro" id="IPR001279">
    <property type="entry name" value="Metallo-B-lactamas"/>
</dbReference>
<name>A0ABP5CQJ5_9MICO</name>
<feature type="transmembrane region" description="Helical" evidence="6">
    <location>
        <begin position="419"/>
        <end position="443"/>
    </location>
</feature>
<dbReference type="InterPro" id="IPR052159">
    <property type="entry name" value="Competence_DNA_uptake"/>
</dbReference>
<organism evidence="8 9">
    <name type="scientific">Agromyces allii</name>
    <dbReference type="NCBI Taxonomy" id="393607"/>
    <lineage>
        <taxon>Bacteria</taxon>
        <taxon>Bacillati</taxon>
        <taxon>Actinomycetota</taxon>
        <taxon>Actinomycetes</taxon>
        <taxon>Micrococcales</taxon>
        <taxon>Microbacteriaceae</taxon>
        <taxon>Agromyces</taxon>
    </lineage>
</organism>
<feature type="transmembrane region" description="Helical" evidence="6">
    <location>
        <begin position="269"/>
        <end position="290"/>
    </location>
</feature>
<dbReference type="PANTHER" id="PTHR30619">
    <property type="entry name" value="DNA INTERNALIZATION/COMPETENCE PROTEIN COMEC/REC2"/>
    <property type="match status" value="1"/>
</dbReference>
<keyword evidence="3 6" id="KW-0812">Transmembrane</keyword>
<keyword evidence="9" id="KW-1185">Reference proteome</keyword>
<feature type="transmembrane region" description="Helical" evidence="6">
    <location>
        <begin position="490"/>
        <end position="508"/>
    </location>
</feature>
<dbReference type="PANTHER" id="PTHR30619:SF1">
    <property type="entry name" value="RECOMBINATION PROTEIN 2"/>
    <property type="match status" value="1"/>
</dbReference>
<comment type="subcellular location">
    <subcellularLocation>
        <location evidence="1">Cell membrane</location>
        <topology evidence="1">Multi-pass membrane protein</topology>
    </subcellularLocation>
</comment>
<dbReference type="CDD" id="cd07731">
    <property type="entry name" value="ComA-like_MBL-fold"/>
    <property type="match status" value="1"/>
</dbReference>
<dbReference type="InterPro" id="IPR004477">
    <property type="entry name" value="ComEC_N"/>
</dbReference>
<dbReference type="InterPro" id="IPR036866">
    <property type="entry name" value="RibonucZ/Hydroxyglut_hydro"/>
</dbReference>
<accession>A0ABP5CQJ5</accession>
<feature type="transmembrane region" description="Helical" evidence="6">
    <location>
        <begin position="365"/>
        <end position="382"/>
    </location>
</feature>
<evidence type="ECO:0000256" key="6">
    <source>
        <dbReference type="SAM" id="Phobius"/>
    </source>
</evidence>
<feature type="transmembrane region" description="Helical" evidence="6">
    <location>
        <begin position="27"/>
        <end position="48"/>
    </location>
</feature>
<evidence type="ECO:0000256" key="4">
    <source>
        <dbReference type="ARBA" id="ARBA00022989"/>
    </source>
</evidence>
<dbReference type="NCBIfam" id="TIGR00360">
    <property type="entry name" value="ComEC_N-term"/>
    <property type="match status" value="1"/>
</dbReference>
<evidence type="ECO:0000313" key="9">
    <source>
        <dbReference type="Proteomes" id="UP001499954"/>
    </source>
</evidence>
<evidence type="ECO:0000313" key="8">
    <source>
        <dbReference type="EMBL" id="GAA1966958.1"/>
    </source>
</evidence>
<proteinExistence type="predicted"/>
<dbReference type="Proteomes" id="UP001499954">
    <property type="component" value="Unassembled WGS sequence"/>
</dbReference>
<protein>
    <submittedName>
        <fullName evidence="8">ComEC/Rec2 family competence protein</fullName>
    </submittedName>
</protein>
<keyword evidence="4 6" id="KW-1133">Transmembrane helix</keyword>
<sequence>MLLPACATWAAAWAAVGAPDAGIDGWMTAASLWALAFIVAGLLCWATLDRHGSARRALNTPLGDGRDTRTTSSRRRALLVAVAATTLVVLACAALAATTAAAGLAERARSPLTEAARARSTVDVVIEATTSPRPMRAAVWAADEPMVRVDGVLVSVDGVAAADVPVTVGLSASTDVEWGTRLSFAARAQSLPAGESTAFRLVSPDRVDPVGGPPPWLAWASGLRHGFADAAAGLEGDGAALVPGLAIGDTSAVDADLDAAMKASSLTHLTAVSGANCAIVTAAAFGLAAACGLGRRSRVVVALVALAGFVVLVTPQASVIRAAAMAVVILVGVASSRRAGGTSALSVAVVLLLVQNPWLARDYGFALSAAATAGLLLLAAPLARRFAEVMPVPLAIVLAVPVAAQVACQPVLILLDPAIAVYGVAANLLAAPAAPVGTVVGMIGCLLLPILPSVGFALLQVAWVPASWIALVAHGASGLPGGRLPWLSDAPGACVLLVATAVGLWLLLDRRGGRTLRRVAAVVLVLLVAVPIGLVAGPSVVARASHPGEWDVANCDVGQGDAVLVRSEGSTALFDTGPDPAALGRCLEFLGVERIDLLVLTHWDADHVAGSGAVVGMVQTVVHGPLDDERSSRVLDPLIAGGADAVEVASGRRGVLGDSRWSVLWPPARTAPGNDASVVLELEGRIGRAVFLGDLGEEAQARMLADAAPGRVDLVKVAHHGSADQSERLYEALSATVGVIGVGADNGYGHPTDRLLELLDRLGTVPVRSDRSGTSLLTATGDGGFRLWTERSAGDVAPRP</sequence>
<evidence type="ECO:0000256" key="2">
    <source>
        <dbReference type="ARBA" id="ARBA00022475"/>
    </source>
</evidence>
<evidence type="ECO:0000256" key="3">
    <source>
        <dbReference type="ARBA" id="ARBA00022692"/>
    </source>
</evidence>
<dbReference type="Pfam" id="PF00753">
    <property type="entry name" value="Lactamase_B"/>
    <property type="match status" value="1"/>
</dbReference>
<evidence type="ECO:0000256" key="5">
    <source>
        <dbReference type="ARBA" id="ARBA00023136"/>
    </source>
</evidence>
<dbReference type="Pfam" id="PF03772">
    <property type="entry name" value="Competence"/>
    <property type="match status" value="1"/>
</dbReference>
<keyword evidence="5 6" id="KW-0472">Membrane</keyword>
<feature type="transmembrane region" description="Helical" evidence="6">
    <location>
        <begin position="297"/>
        <end position="313"/>
    </location>
</feature>
<dbReference type="Gene3D" id="3.60.15.10">
    <property type="entry name" value="Ribonuclease Z/Hydroxyacylglutathione hydrolase-like"/>
    <property type="match status" value="1"/>
</dbReference>
<dbReference type="InterPro" id="IPR035681">
    <property type="entry name" value="ComA-like_MBL"/>
</dbReference>
<feature type="transmembrane region" description="Helical" evidence="6">
    <location>
        <begin position="78"/>
        <end position="104"/>
    </location>
</feature>
<dbReference type="SMART" id="SM00849">
    <property type="entry name" value="Lactamase_B"/>
    <property type="match status" value="1"/>
</dbReference>
<dbReference type="SUPFAM" id="SSF56281">
    <property type="entry name" value="Metallo-hydrolase/oxidoreductase"/>
    <property type="match status" value="1"/>
</dbReference>